<dbReference type="InterPro" id="IPR009057">
    <property type="entry name" value="Homeodomain-like_sf"/>
</dbReference>
<evidence type="ECO:0000256" key="1">
    <source>
        <dbReference type="ARBA" id="ARBA00023125"/>
    </source>
</evidence>
<feature type="domain" description="HTH tetR-type" evidence="3">
    <location>
        <begin position="1"/>
        <end position="61"/>
    </location>
</feature>
<dbReference type="PANTHER" id="PTHR43479:SF11">
    <property type="entry name" value="ACREF_ENVCD OPERON REPRESSOR-RELATED"/>
    <property type="match status" value="1"/>
</dbReference>
<protein>
    <submittedName>
        <fullName evidence="4">Transcriptional regulator, TetR family</fullName>
    </submittedName>
</protein>
<keyword evidence="1 2" id="KW-0238">DNA-binding</keyword>
<dbReference type="EMBL" id="FNQK01000007">
    <property type="protein sequence ID" value="SEA16227.1"/>
    <property type="molecule type" value="Genomic_DNA"/>
</dbReference>
<evidence type="ECO:0000313" key="4">
    <source>
        <dbReference type="EMBL" id="SEA16227.1"/>
    </source>
</evidence>
<dbReference type="InterPro" id="IPR050624">
    <property type="entry name" value="HTH-type_Tx_Regulator"/>
</dbReference>
<dbReference type="Gene3D" id="1.10.10.60">
    <property type="entry name" value="Homeodomain-like"/>
    <property type="match status" value="1"/>
</dbReference>
<dbReference type="Proteomes" id="UP000198846">
    <property type="component" value="Unassembled WGS sequence"/>
</dbReference>
<dbReference type="AlphaFoldDB" id="A0A1H3YXU0"/>
<evidence type="ECO:0000259" key="3">
    <source>
        <dbReference type="PROSITE" id="PS50977"/>
    </source>
</evidence>
<accession>A0A1H3YXU0</accession>
<keyword evidence="5" id="KW-1185">Reference proteome</keyword>
<dbReference type="STRING" id="283786.SAMN04487990_107133"/>
<evidence type="ECO:0000256" key="2">
    <source>
        <dbReference type="PROSITE-ProRule" id="PRU00335"/>
    </source>
</evidence>
<dbReference type="GO" id="GO:0003677">
    <property type="term" value="F:DNA binding"/>
    <property type="evidence" value="ECO:0007669"/>
    <property type="project" value="UniProtKB-UniRule"/>
</dbReference>
<dbReference type="Pfam" id="PF00440">
    <property type="entry name" value="TetR_N"/>
    <property type="match status" value="1"/>
</dbReference>
<dbReference type="InterPro" id="IPR001647">
    <property type="entry name" value="HTH_TetR"/>
</dbReference>
<feature type="DNA-binding region" description="H-T-H motif" evidence="2">
    <location>
        <begin position="24"/>
        <end position="43"/>
    </location>
</feature>
<dbReference type="PANTHER" id="PTHR43479">
    <property type="entry name" value="ACREF/ENVCD OPERON REPRESSOR-RELATED"/>
    <property type="match status" value="1"/>
</dbReference>
<gene>
    <name evidence="4" type="ORF">SAMN04487990_107133</name>
</gene>
<dbReference type="RefSeq" id="WP_092133442.1">
    <property type="nucleotide sequence ID" value="NZ_FNQK01000007.1"/>
</dbReference>
<organism evidence="4 5">
    <name type="scientific">Bizionia paragorgiae</name>
    <dbReference type="NCBI Taxonomy" id="283786"/>
    <lineage>
        <taxon>Bacteria</taxon>
        <taxon>Pseudomonadati</taxon>
        <taxon>Bacteroidota</taxon>
        <taxon>Flavobacteriia</taxon>
        <taxon>Flavobacteriales</taxon>
        <taxon>Flavobacteriaceae</taxon>
        <taxon>Bizionia</taxon>
    </lineage>
</organism>
<dbReference type="Gene3D" id="1.10.357.10">
    <property type="entry name" value="Tetracycline Repressor, domain 2"/>
    <property type="match status" value="1"/>
</dbReference>
<dbReference type="SUPFAM" id="SSF46689">
    <property type="entry name" value="Homeodomain-like"/>
    <property type="match status" value="1"/>
</dbReference>
<proteinExistence type="predicted"/>
<evidence type="ECO:0000313" key="5">
    <source>
        <dbReference type="Proteomes" id="UP000198846"/>
    </source>
</evidence>
<reference evidence="4 5" key="1">
    <citation type="submission" date="2016-10" db="EMBL/GenBank/DDBJ databases">
        <authorList>
            <person name="de Groot N.N."/>
        </authorList>
    </citation>
    <scope>NUCLEOTIDE SEQUENCE [LARGE SCALE GENOMIC DNA]</scope>
    <source>
        <strain evidence="4 5">DSM 23842</strain>
    </source>
</reference>
<dbReference type="PROSITE" id="PS50977">
    <property type="entry name" value="HTH_TETR_2"/>
    <property type="match status" value="1"/>
</dbReference>
<dbReference type="OrthoDB" id="881297at2"/>
<name>A0A1H3YXU0_BIZPA</name>
<sequence>MITKTTLIESSIVNFTKFGSKQFTLDELSKVLGISKKTIYKHFENKEDLVAQSIQFLIDDFNSEIQQIIAQNAGDSIVTIILIYKKGFEYLKYFKPSFLFEIKKYYPNANQIFEAFRKTLVFSTIFSLLEQAKSEGCIKPEVDIRLICELYFLRMDAIAFKSDALFETYSLNSILEHVVIFNLRGITTMNYSNSYFE</sequence>